<gene>
    <name evidence="4" type="ORF">SAMN04488524_4423</name>
</gene>
<organism evidence="4 5">
    <name type="scientific">Pedobacter africanus</name>
    <dbReference type="NCBI Taxonomy" id="151894"/>
    <lineage>
        <taxon>Bacteria</taxon>
        <taxon>Pseudomonadati</taxon>
        <taxon>Bacteroidota</taxon>
        <taxon>Sphingobacteriia</taxon>
        <taxon>Sphingobacteriales</taxon>
        <taxon>Sphingobacteriaceae</taxon>
        <taxon>Pedobacter</taxon>
    </lineage>
</organism>
<dbReference type="InterPro" id="IPR012373">
    <property type="entry name" value="Ferrdict_sens_TM"/>
</dbReference>
<name>A0A1W2E2G2_9SPHI</name>
<dbReference type="InterPro" id="IPR032508">
    <property type="entry name" value="FecR_C"/>
</dbReference>
<feature type="domain" description="FecR protein" evidence="2">
    <location>
        <begin position="172"/>
        <end position="267"/>
    </location>
</feature>
<keyword evidence="1" id="KW-0472">Membrane</keyword>
<evidence type="ECO:0000259" key="3">
    <source>
        <dbReference type="Pfam" id="PF16344"/>
    </source>
</evidence>
<dbReference type="Gene3D" id="3.55.50.30">
    <property type="match status" value="1"/>
</dbReference>
<dbReference type="Pfam" id="PF04773">
    <property type="entry name" value="FecR"/>
    <property type="match status" value="1"/>
</dbReference>
<reference evidence="5" key="1">
    <citation type="submission" date="2017-04" db="EMBL/GenBank/DDBJ databases">
        <authorList>
            <person name="Varghese N."/>
            <person name="Submissions S."/>
        </authorList>
    </citation>
    <scope>NUCLEOTIDE SEQUENCE [LARGE SCALE GENOMIC DNA]</scope>
    <source>
        <strain evidence="5">DSM 12126</strain>
    </source>
</reference>
<evidence type="ECO:0000313" key="4">
    <source>
        <dbReference type="EMBL" id="SMD03994.1"/>
    </source>
</evidence>
<dbReference type="STRING" id="151894.SAMN04488524_4423"/>
<dbReference type="PANTHER" id="PTHR30273:SF2">
    <property type="entry name" value="PROTEIN FECR"/>
    <property type="match status" value="1"/>
</dbReference>
<evidence type="ECO:0000313" key="5">
    <source>
        <dbReference type="Proteomes" id="UP000192756"/>
    </source>
</evidence>
<proteinExistence type="predicted"/>
<dbReference type="PIRSF" id="PIRSF018266">
    <property type="entry name" value="FecR"/>
    <property type="match status" value="1"/>
</dbReference>
<protein>
    <submittedName>
        <fullName evidence="4">FecR family protein</fullName>
    </submittedName>
</protein>
<evidence type="ECO:0000259" key="2">
    <source>
        <dbReference type="Pfam" id="PF04773"/>
    </source>
</evidence>
<keyword evidence="5" id="KW-1185">Reference proteome</keyword>
<accession>A0A1W2E2G2</accession>
<dbReference type="Gene3D" id="2.60.120.1440">
    <property type="match status" value="1"/>
</dbReference>
<feature type="domain" description="Protein FecR C-terminal" evidence="3">
    <location>
        <begin position="310"/>
        <end position="378"/>
    </location>
</feature>
<dbReference type="PANTHER" id="PTHR30273">
    <property type="entry name" value="PERIPLASMIC SIGNAL SENSOR AND SIGMA FACTOR ACTIVATOR FECR-RELATED"/>
    <property type="match status" value="1"/>
</dbReference>
<evidence type="ECO:0000256" key="1">
    <source>
        <dbReference type="SAM" id="Phobius"/>
    </source>
</evidence>
<dbReference type="EMBL" id="FWXT01000004">
    <property type="protein sequence ID" value="SMD03994.1"/>
    <property type="molecule type" value="Genomic_DNA"/>
</dbReference>
<dbReference type="Pfam" id="PF16344">
    <property type="entry name" value="FecR_C"/>
    <property type="match status" value="1"/>
</dbReference>
<dbReference type="RefSeq" id="WP_084241201.1">
    <property type="nucleotide sequence ID" value="NZ_FWXT01000004.1"/>
</dbReference>
<dbReference type="OrthoDB" id="9771237at2"/>
<dbReference type="InterPro" id="IPR006860">
    <property type="entry name" value="FecR"/>
</dbReference>
<feature type="transmembrane region" description="Helical" evidence="1">
    <location>
        <begin position="80"/>
        <end position="101"/>
    </location>
</feature>
<keyword evidence="1" id="KW-1133">Transmembrane helix</keyword>
<dbReference type="Proteomes" id="UP000192756">
    <property type="component" value="Unassembled WGS sequence"/>
</dbReference>
<sequence length="380" mass="42291">MAIINTERLKELAKKRLQGTISSEESEQLDAWYNQPVPKVIEWGSGDRNERELKSRLYRHLLQAVGLPDGAMAAHPGYKLWAPLVGVAAAMALVLFGIWFFNSGPSLEERSREIAARNDVPPPANTTTLTLANGEIIPLSNTKDGIVIGNSGLKYTDSSKVTVHHPGQELIVNTLQGSTYTLTLPDGSKIWLNTASTLKFPSTFNKLNTRTVELRGEAYFEIAKNAAKPFIVQSGRQVLRVLGTHFNVNTYDYGVDVKTTLLEGSVQVNLLQEPDQKKTLKPGEQASLSKRVLHVVKADTEAVMAWKRGDFVFVGDDLETIIHRLKNWYNVEFEYVGKKPTLNMTGRISRKAKLSKVLALIEASGKVKFKIEGRKVYVMK</sequence>
<keyword evidence="1" id="KW-0812">Transmembrane</keyword>
<dbReference type="GO" id="GO:0016989">
    <property type="term" value="F:sigma factor antagonist activity"/>
    <property type="evidence" value="ECO:0007669"/>
    <property type="project" value="TreeGrafter"/>
</dbReference>
<dbReference type="AlphaFoldDB" id="A0A1W2E2G2"/>